<evidence type="ECO:0000313" key="8">
    <source>
        <dbReference type="Proteomes" id="UP001203338"/>
    </source>
</evidence>
<comment type="subcellular location">
    <subcellularLocation>
        <location evidence="1">Membrane</location>
        <topology evidence="1">Multi-pass membrane protein</topology>
    </subcellularLocation>
</comment>
<feature type="transmembrane region" description="Helical" evidence="6">
    <location>
        <begin position="379"/>
        <end position="399"/>
    </location>
</feature>
<feature type="transmembrane region" description="Helical" evidence="6">
    <location>
        <begin position="40"/>
        <end position="64"/>
    </location>
</feature>
<feature type="transmembrane region" description="Helical" evidence="6">
    <location>
        <begin position="262"/>
        <end position="286"/>
    </location>
</feature>
<evidence type="ECO:0000256" key="6">
    <source>
        <dbReference type="SAM" id="Phobius"/>
    </source>
</evidence>
<keyword evidence="3 6" id="KW-0812">Transmembrane</keyword>
<comment type="similarity">
    <text evidence="2">Belongs to the multi antimicrobial extrusion (MATE) (TC 2.A.66.1) family.</text>
</comment>
<dbReference type="PANTHER" id="PTHR42893:SF46">
    <property type="entry name" value="PROTEIN DETOXIFICATION 44, CHLOROPLASTIC"/>
    <property type="match status" value="1"/>
</dbReference>
<feature type="transmembrane region" description="Helical" evidence="6">
    <location>
        <begin position="405"/>
        <end position="430"/>
    </location>
</feature>
<organism evidence="7 8">
    <name type="scientific">Parendozoicomonas callyspongiae</name>
    <dbReference type="NCBI Taxonomy" id="2942213"/>
    <lineage>
        <taxon>Bacteria</taxon>
        <taxon>Pseudomonadati</taxon>
        <taxon>Pseudomonadota</taxon>
        <taxon>Gammaproteobacteria</taxon>
        <taxon>Oceanospirillales</taxon>
        <taxon>Endozoicomonadaceae</taxon>
        <taxon>Parendozoicomonas</taxon>
    </lineage>
</organism>
<feature type="transmembrane region" description="Helical" evidence="6">
    <location>
        <begin position="238"/>
        <end position="256"/>
    </location>
</feature>
<evidence type="ECO:0000256" key="1">
    <source>
        <dbReference type="ARBA" id="ARBA00004141"/>
    </source>
</evidence>
<feature type="transmembrane region" description="Helical" evidence="6">
    <location>
        <begin position="159"/>
        <end position="181"/>
    </location>
</feature>
<keyword evidence="4 6" id="KW-1133">Transmembrane helix</keyword>
<dbReference type="RefSeq" id="WP_249700353.1">
    <property type="nucleotide sequence ID" value="NZ_JAMFLX010000019.1"/>
</dbReference>
<feature type="transmembrane region" description="Helical" evidence="6">
    <location>
        <begin position="187"/>
        <end position="210"/>
    </location>
</feature>
<dbReference type="CDD" id="cd13136">
    <property type="entry name" value="MATE_DinF_like"/>
    <property type="match status" value="1"/>
</dbReference>
<evidence type="ECO:0000256" key="5">
    <source>
        <dbReference type="ARBA" id="ARBA00023136"/>
    </source>
</evidence>
<evidence type="ECO:0000256" key="3">
    <source>
        <dbReference type="ARBA" id="ARBA00022692"/>
    </source>
</evidence>
<evidence type="ECO:0000256" key="2">
    <source>
        <dbReference type="ARBA" id="ARBA00010199"/>
    </source>
</evidence>
<feature type="transmembrane region" description="Helical" evidence="6">
    <location>
        <begin position="128"/>
        <end position="150"/>
    </location>
</feature>
<dbReference type="Pfam" id="PF01554">
    <property type="entry name" value="MatE"/>
    <property type="match status" value="2"/>
</dbReference>
<protein>
    <submittedName>
        <fullName evidence="7">MATE family efflux transporter</fullName>
    </submittedName>
</protein>
<comment type="caution">
    <text evidence="7">The sequence shown here is derived from an EMBL/GenBank/DDBJ whole genome shotgun (WGS) entry which is preliminary data.</text>
</comment>
<dbReference type="PANTHER" id="PTHR42893">
    <property type="entry name" value="PROTEIN DETOXIFICATION 44, CHLOROPLASTIC-RELATED"/>
    <property type="match status" value="1"/>
</dbReference>
<proteinExistence type="inferred from homology"/>
<sequence>MLSSNRQVWQFALPVIVSNITVPLLGLVDSAVLGRLPSPIYLGAVAVGASLFSFIFWAFGFLRMGTTGQVSRAYGRGDGQSLRDILVQSLAISAILGVLLILLAELILHTALPFFKPGPDVVPEVGNYFLTRIWSAPATLANYAVLGWLLGRQVARAPLILLMFQNAINIALNLFFVIGLGMAVKGVALATVVAEYASLLLGLVLCSRYLKSIDGFMRLKEALHLSKISSLMTVNRQLFVRNLCLLFTMSMFTAWGARQGDIILAANALLVNFVMLTANALDGFAFAAEALIGKATGENNPRVVRGVLKSTLQCSVIMSLGLSLCYWLFGEPVLFWLTDIEGLAATALIYLPWLVVMPVLGVLCFWLDGVFIGLGKTALMQQIMMLSTFAVFVPVWYLTRSAGNHGLWFAFSLFTLARSSGMFMAFLPAYKRIRAECTKD</sequence>
<accession>A0ABT0PI01</accession>
<feature type="transmembrane region" description="Helical" evidence="6">
    <location>
        <begin position="307"/>
        <end position="329"/>
    </location>
</feature>
<keyword evidence="5 6" id="KW-0472">Membrane</keyword>
<evidence type="ECO:0000313" key="7">
    <source>
        <dbReference type="EMBL" id="MCL6271022.1"/>
    </source>
</evidence>
<gene>
    <name evidence="7" type="ORF">M3P05_13910</name>
</gene>
<feature type="transmembrane region" description="Helical" evidence="6">
    <location>
        <begin position="12"/>
        <end position="34"/>
    </location>
</feature>
<reference evidence="7 8" key="1">
    <citation type="submission" date="2022-05" db="EMBL/GenBank/DDBJ databases">
        <authorList>
            <person name="Park J.-S."/>
        </authorList>
    </citation>
    <scope>NUCLEOTIDE SEQUENCE [LARGE SCALE GENOMIC DNA]</scope>
    <source>
        <strain evidence="7 8">2012CJ34-2</strain>
    </source>
</reference>
<dbReference type="InterPro" id="IPR044644">
    <property type="entry name" value="DinF-like"/>
</dbReference>
<feature type="transmembrane region" description="Helical" evidence="6">
    <location>
        <begin position="85"/>
        <end position="108"/>
    </location>
</feature>
<evidence type="ECO:0000256" key="4">
    <source>
        <dbReference type="ARBA" id="ARBA00022989"/>
    </source>
</evidence>
<feature type="transmembrane region" description="Helical" evidence="6">
    <location>
        <begin position="349"/>
        <end position="367"/>
    </location>
</feature>
<keyword evidence="8" id="KW-1185">Reference proteome</keyword>
<dbReference type="NCBIfam" id="TIGR00797">
    <property type="entry name" value="matE"/>
    <property type="match status" value="1"/>
</dbReference>
<name>A0ABT0PI01_9GAMM</name>
<dbReference type="EMBL" id="JAMFLX010000019">
    <property type="protein sequence ID" value="MCL6271022.1"/>
    <property type="molecule type" value="Genomic_DNA"/>
</dbReference>
<dbReference type="InterPro" id="IPR002528">
    <property type="entry name" value="MATE_fam"/>
</dbReference>
<dbReference type="Proteomes" id="UP001203338">
    <property type="component" value="Unassembled WGS sequence"/>
</dbReference>